<dbReference type="Pfam" id="PF10551">
    <property type="entry name" value="MULE"/>
    <property type="match status" value="1"/>
</dbReference>
<evidence type="ECO:0000256" key="14">
    <source>
        <dbReference type="SAM" id="MobiDB-lite"/>
    </source>
</evidence>
<protein>
    <recommendedName>
        <fullName evidence="5">Ribonuclease H</fullName>
        <ecNumber evidence="4">3.1.26.4</ecNumber>
    </recommendedName>
</protein>
<feature type="region of interest" description="Disordered" evidence="14">
    <location>
        <begin position="533"/>
        <end position="563"/>
    </location>
</feature>
<organism evidence="16 17">
    <name type="scientific">Dipteronia sinensis</name>
    <dbReference type="NCBI Taxonomy" id="43782"/>
    <lineage>
        <taxon>Eukaryota</taxon>
        <taxon>Viridiplantae</taxon>
        <taxon>Streptophyta</taxon>
        <taxon>Embryophyta</taxon>
        <taxon>Tracheophyta</taxon>
        <taxon>Spermatophyta</taxon>
        <taxon>Magnoliopsida</taxon>
        <taxon>eudicotyledons</taxon>
        <taxon>Gunneridae</taxon>
        <taxon>Pentapetalae</taxon>
        <taxon>rosids</taxon>
        <taxon>malvids</taxon>
        <taxon>Sapindales</taxon>
        <taxon>Sapindaceae</taxon>
        <taxon>Hippocastanoideae</taxon>
        <taxon>Acereae</taxon>
        <taxon>Dipteronia</taxon>
    </lineage>
</organism>
<evidence type="ECO:0000256" key="3">
    <source>
        <dbReference type="ARBA" id="ARBA00005300"/>
    </source>
</evidence>
<dbReference type="AlphaFoldDB" id="A0AAD9ZKP4"/>
<comment type="similarity">
    <text evidence="3">Belongs to the RNase H family.</text>
</comment>
<evidence type="ECO:0000256" key="7">
    <source>
        <dbReference type="ARBA" id="ARBA00022723"/>
    </source>
</evidence>
<keyword evidence="8" id="KW-0255">Endonuclease</keyword>
<evidence type="ECO:0000256" key="4">
    <source>
        <dbReference type="ARBA" id="ARBA00012180"/>
    </source>
</evidence>
<dbReference type="InterPro" id="IPR018289">
    <property type="entry name" value="MULE_transposase_dom"/>
</dbReference>
<keyword evidence="9 13" id="KW-0863">Zinc-finger</keyword>
<feature type="compositionally biased region" description="Low complexity" evidence="14">
    <location>
        <begin position="533"/>
        <end position="545"/>
    </location>
</feature>
<dbReference type="PANTHER" id="PTHR31973">
    <property type="entry name" value="POLYPROTEIN, PUTATIVE-RELATED"/>
    <property type="match status" value="1"/>
</dbReference>
<evidence type="ECO:0000313" key="16">
    <source>
        <dbReference type="EMBL" id="KAK3183210.1"/>
    </source>
</evidence>
<dbReference type="InterPro" id="IPR037056">
    <property type="entry name" value="RNase_H1_N_sf"/>
</dbReference>
<evidence type="ECO:0000256" key="12">
    <source>
        <dbReference type="ARBA" id="ARBA00022842"/>
    </source>
</evidence>
<dbReference type="PANTHER" id="PTHR31973:SF187">
    <property type="entry name" value="MUTATOR TRANSPOSASE MUDRA PROTEIN"/>
    <property type="match status" value="1"/>
</dbReference>
<evidence type="ECO:0000256" key="1">
    <source>
        <dbReference type="ARBA" id="ARBA00001946"/>
    </source>
</evidence>
<comment type="function">
    <text evidence="2">Endonuclease that specifically degrades the RNA of RNA-DNA hybrids.</text>
</comment>
<evidence type="ECO:0000259" key="15">
    <source>
        <dbReference type="PROSITE" id="PS50966"/>
    </source>
</evidence>
<keyword evidence="7" id="KW-0479">Metal-binding</keyword>
<dbReference type="Gene3D" id="3.40.970.10">
    <property type="entry name" value="Ribonuclease H1, N-terminal domain"/>
    <property type="match status" value="1"/>
</dbReference>
<dbReference type="Pfam" id="PF01693">
    <property type="entry name" value="Cauli_VI"/>
    <property type="match status" value="1"/>
</dbReference>
<dbReference type="PROSITE" id="PS50966">
    <property type="entry name" value="ZF_SWIM"/>
    <property type="match status" value="1"/>
</dbReference>
<evidence type="ECO:0000256" key="11">
    <source>
        <dbReference type="ARBA" id="ARBA00022833"/>
    </source>
</evidence>
<feature type="compositionally biased region" description="Acidic residues" evidence="14">
    <location>
        <begin position="131"/>
        <end position="150"/>
    </location>
</feature>
<accession>A0AAD9ZKP4</accession>
<feature type="domain" description="SWIM-type" evidence="15">
    <location>
        <begin position="306"/>
        <end position="338"/>
    </location>
</feature>
<keyword evidence="17" id="KW-1185">Reference proteome</keyword>
<evidence type="ECO:0000256" key="6">
    <source>
        <dbReference type="ARBA" id="ARBA00022722"/>
    </source>
</evidence>
<evidence type="ECO:0000256" key="13">
    <source>
        <dbReference type="PROSITE-ProRule" id="PRU00325"/>
    </source>
</evidence>
<dbReference type="EC" id="3.1.26.4" evidence="4"/>
<keyword evidence="6" id="KW-0540">Nuclease</keyword>
<keyword evidence="11" id="KW-0862">Zinc</keyword>
<evidence type="ECO:0000256" key="9">
    <source>
        <dbReference type="ARBA" id="ARBA00022771"/>
    </source>
</evidence>
<keyword evidence="10" id="KW-0378">Hydrolase</keyword>
<sequence>MTWLLVQCGEHWKGNRFTGPISFSVRLTKKDNRAYDELVETIYQWTWISRDKTELKLTSHVKTEDDTITLFIMSADDVEFIIIHKEKVWATIDVEFVNKHEFRPPANPIQSACTVSPVKPIENPRSPVVVDDNDSSESSDTEYESGDDDGGQGAIEDGTEERGVSGTPNSSSPSMNTRWTVSGLELCSIKVVRSVDVFEKPADQVSDRHNGIFNAMEAIFPDAAHGICAYHLAQNLKRFYKQRDDVIWLYYLATYGYRIEEFDRVMSDLKETYYEHIKDRTETAHRCEIHLIHFNTFKVDNKWKETTVDLDVRYCSCRQWDLDELPCSHAMTVARFKGVSINALASNLYTTGFLKHAYEMGVNPNPDPEFWDIPDAIRNRIVLPWKKKNFPGRPKKLRIPSAWEKRKLQSCSKCSLFEELLPAAMISSKTKDDLSLGTIPRPNRTVPRPAQGLLLYSLATSSIVTRVKKMKYLSNVLYEMGKKSVYVVFKGRKTGVFNSWPDCHEHVDGFPGASYQKFNSTDEAYKMISSRSGHSSHSWLESSMNVEEKESSVNVEEKVFEKS</sequence>
<feature type="compositionally biased region" description="Basic and acidic residues" evidence="14">
    <location>
        <begin position="546"/>
        <end position="563"/>
    </location>
</feature>
<dbReference type="Proteomes" id="UP001281410">
    <property type="component" value="Unassembled WGS sequence"/>
</dbReference>
<dbReference type="InterPro" id="IPR011320">
    <property type="entry name" value="RNase_H1_N"/>
</dbReference>
<dbReference type="EMBL" id="JANJYJ010000010">
    <property type="protein sequence ID" value="KAK3183210.1"/>
    <property type="molecule type" value="Genomic_DNA"/>
</dbReference>
<evidence type="ECO:0000256" key="2">
    <source>
        <dbReference type="ARBA" id="ARBA00004065"/>
    </source>
</evidence>
<reference evidence="16" key="1">
    <citation type="journal article" date="2023" name="Plant J.">
        <title>Genome sequences and population genomics provide insights into the demographic history, inbreeding, and mutation load of two 'living fossil' tree species of Dipteronia.</title>
        <authorList>
            <person name="Feng Y."/>
            <person name="Comes H.P."/>
            <person name="Chen J."/>
            <person name="Zhu S."/>
            <person name="Lu R."/>
            <person name="Zhang X."/>
            <person name="Li P."/>
            <person name="Qiu J."/>
            <person name="Olsen K.M."/>
            <person name="Qiu Y."/>
        </authorList>
    </citation>
    <scope>NUCLEOTIDE SEQUENCE</scope>
    <source>
        <strain evidence="16">NBL</strain>
    </source>
</reference>
<dbReference type="Pfam" id="PF04434">
    <property type="entry name" value="SWIM"/>
    <property type="match status" value="1"/>
</dbReference>
<dbReference type="SUPFAM" id="SSF55658">
    <property type="entry name" value="L9 N-domain-like"/>
    <property type="match status" value="1"/>
</dbReference>
<evidence type="ECO:0000256" key="8">
    <source>
        <dbReference type="ARBA" id="ARBA00022759"/>
    </source>
</evidence>
<feature type="compositionally biased region" description="Polar residues" evidence="14">
    <location>
        <begin position="166"/>
        <end position="177"/>
    </location>
</feature>
<comment type="cofactor">
    <cofactor evidence="1">
        <name>Mg(2+)</name>
        <dbReference type="ChEBI" id="CHEBI:18420"/>
    </cofactor>
</comment>
<name>A0AAD9ZKP4_9ROSI</name>
<evidence type="ECO:0000313" key="17">
    <source>
        <dbReference type="Proteomes" id="UP001281410"/>
    </source>
</evidence>
<feature type="region of interest" description="Disordered" evidence="14">
    <location>
        <begin position="107"/>
        <end position="177"/>
    </location>
</feature>
<dbReference type="GO" id="GO:0008270">
    <property type="term" value="F:zinc ion binding"/>
    <property type="evidence" value="ECO:0007669"/>
    <property type="project" value="UniProtKB-KW"/>
</dbReference>
<keyword evidence="12" id="KW-0460">Magnesium</keyword>
<dbReference type="GO" id="GO:0004523">
    <property type="term" value="F:RNA-DNA hybrid ribonuclease activity"/>
    <property type="evidence" value="ECO:0007669"/>
    <property type="project" value="UniProtKB-EC"/>
</dbReference>
<dbReference type="FunFam" id="3.40.970.10:FF:000002">
    <property type="entry name" value="Ribonuclease H"/>
    <property type="match status" value="1"/>
</dbReference>
<dbReference type="SMART" id="SM00575">
    <property type="entry name" value="ZnF_PMZ"/>
    <property type="match status" value="1"/>
</dbReference>
<evidence type="ECO:0000256" key="5">
    <source>
        <dbReference type="ARBA" id="ARBA00017721"/>
    </source>
</evidence>
<dbReference type="InterPro" id="IPR007527">
    <property type="entry name" value="Znf_SWIM"/>
</dbReference>
<dbReference type="InterPro" id="IPR006564">
    <property type="entry name" value="Znf_PMZ"/>
</dbReference>
<comment type="caution">
    <text evidence="16">The sequence shown here is derived from an EMBL/GenBank/DDBJ whole genome shotgun (WGS) entry which is preliminary data.</text>
</comment>
<evidence type="ECO:0000256" key="10">
    <source>
        <dbReference type="ARBA" id="ARBA00022801"/>
    </source>
</evidence>
<proteinExistence type="inferred from homology"/>
<gene>
    <name evidence="16" type="ORF">Dsin_030496</name>
</gene>
<dbReference type="InterPro" id="IPR009027">
    <property type="entry name" value="Ribosomal_bL9/RNase_H1_N"/>
</dbReference>